<accession>A0A3E4M3D6</accession>
<evidence type="ECO:0000313" key="1">
    <source>
        <dbReference type="EMBL" id="RGK43822.1"/>
    </source>
</evidence>
<proteinExistence type="predicted"/>
<comment type="caution">
    <text evidence="1">The sequence shown here is derived from an EMBL/GenBank/DDBJ whole genome shotgun (WGS) entry which is preliminary data.</text>
</comment>
<dbReference type="RefSeq" id="WP_117685573.1">
    <property type="nucleotide sequence ID" value="NZ_QSQP01000005.1"/>
</dbReference>
<gene>
    <name evidence="1" type="ORF">DXD13_05245</name>
</gene>
<organism evidence="1 2">
    <name type="scientific">Agathobacter rectalis</name>
    <dbReference type="NCBI Taxonomy" id="39491"/>
    <lineage>
        <taxon>Bacteria</taxon>
        <taxon>Bacillati</taxon>
        <taxon>Bacillota</taxon>
        <taxon>Clostridia</taxon>
        <taxon>Lachnospirales</taxon>
        <taxon>Lachnospiraceae</taxon>
        <taxon>Agathobacter</taxon>
    </lineage>
</organism>
<dbReference type="EMBL" id="QSQP01000005">
    <property type="protein sequence ID" value="RGK43822.1"/>
    <property type="molecule type" value="Genomic_DNA"/>
</dbReference>
<sequence length="207" mass="23600">MSDNMEEKRMAGDYEIIQEVQIGDREVVLGENPQDETGMKYMCAFCRQNALFAEYSEVMASDDFPEIVELFGQRVAEQAQKTHIELNKPRIQGIDDRPITAEGCTPISHEDDLHGKIVVIKPEVLRREYRRGTRQLKLCMGGFGASPHSRGSACYCVDLYTGKESRYERMDVLGTIQPENLPGWAKHGLTSIQQEQAQKKTTKERER</sequence>
<protein>
    <submittedName>
        <fullName evidence="1">Uncharacterized protein</fullName>
    </submittedName>
</protein>
<dbReference type="AlphaFoldDB" id="A0A3E4M3D6"/>
<dbReference type="Proteomes" id="UP000261052">
    <property type="component" value="Unassembled WGS sequence"/>
</dbReference>
<evidence type="ECO:0000313" key="2">
    <source>
        <dbReference type="Proteomes" id="UP000261052"/>
    </source>
</evidence>
<reference evidence="1 2" key="1">
    <citation type="submission" date="2018-08" db="EMBL/GenBank/DDBJ databases">
        <title>A genome reference for cultivated species of the human gut microbiota.</title>
        <authorList>
            <person name="Zou Y."/>
            <person name="Xue W."/>
            <person name="Luo G."/>
        </authorList>
    </citation>
    <scope>NUCLEOTIDE SEQUENCE [LARGE SCALE GENOMIC DNA]</scope>
    <source>
        <strain evidence="1 2">TF11-15AC</strain>
    </source>
</reference>
<name>A0A3E4M3D6_9FIRM</name>